<proteinExistence type="predicted"/>
<evidence type="ECO:0000256" key="1">
    <source>
        <dbReference type="SAM" id="MobiDB-lite"/>
    </source>
</evidence>
<gene>
    <name evidence="2" type="ORF">MUK42_06917</name>
</gene>
<name>A0A9E7KJ71_9LILI</name>
<protein>
    <submittedName>
        <fullName evidence="2">Uncharacterized protein</fullName>
    </submittedName>
</protein>
<sequence length="170" mass="18011">MGRICPLENISAAVMAGSVSGSLTTKGNSKSSSSTSDSSPPSPVPTGGGRSRRSSASAKVSRKLGEATRRVRSIWSGRLVGKEQEGINREEREVRGCGWRVGLRTLPFGLAHESHASREEKGGGCAMGGRALRFPEGQVQVAQWPPLPVEVEVYRRGSGFPPKAIKGEIV</sequence>
<feature type="compositionally biased region" description="Low complexity" evidence="1">
    <location>
        <begin position="20"/>
        <end position="39"/>
    </location>
</feature>
<evidence type="ECO:0000313" key="3">
    <source>
        <dbReference type="Proteomes" id="UP001055439"/>
    </source>
</evidence>
<accession>A0A9E7KJ71</accession>
<reference evidence="2" key="1">
    <citation type="submission" date="2022-05" db="EMBL/GenBank/DDBJ databases">
        <title>The Musa troglodytarum L. genome provides insights into the mechanism of non-climacteric behaviour and enrichment of carotenoids.</title>
        <authorList>
            <person name="Wang J."/>
        </authorList>
    </citation>
    <scope>NUCLEOTIDE SEQUENCE</scope>
    <source>
        <tissue evidence="2">Leaf</tissue>
    </source>
</reference>
<evidence type="ECO:0000313" key="2">
    <source>
        <dbReference type="EMBL" id="URE22838.1"/>
    </source>
</evidence>
<dbReference type="AlphaFoldDB" id="A0A9E7KJ71"/>
<keyword evidence="3" id="KW-1185">Reference proteome</keyword>
<dbReference type="Proteomes" id="UP001055439">
    <property type="component" value="Chromosome 8"/>
</dbReference>
<organism evidence="2 3">
    <name type="scientific">Musa troglodytarum</name>
    <name type="common">fe'i banana</name>
    <dbReference type="NCBI Taxonomy" id="320322"/>
    <lineage>
        <taxon>Eukaryota</taxon>
        <taxon>Viridiplantae</taxon>
        <taxon>Streptophyta</taxon>
        <taxon>Embryophyta</taxon>
        <taxon>Tracheophyta</taxon>
        <taxon>Spermatophyta</taxon>
        <taxon>Magnoliopsida</taxon>
        <taxon>Liliopsida</taxon>
        <taxon>Zingiberales</taxon>
        <taxon>Musaceae</taxon>
        <taxon>Musa</taxon>
    </lineage>
</organism>
<dbReference type="EMBL" id="CP097510">
    <property type="protein sequence ID" value="URE22838.1"/>
    <property type="molecule type" value="Genomic_DNA"/>
</dbReference>
<feature type="region of interest" description="Disordered" evidence="1">
    <location>
        <begin position="20"/>
        <end position="67"/>
    </location>
</feature>